<protein>
    <submittedName>
        <fullName evidence="1">Uncharacterized protein</fullName>
    </submittedName>
</protein>
<organism evidence="1">
    <name type="scientific">Tetraselmis sp. GSL018</name>
    <dbReference type="NCBI Taxonomy" id="582737"/>
    <lineage>
        <taxon>Eukaryota</taxon>
        <taxon>Viridiplantae</taxon>
        <taxon>Chlorophyta</taxon>
        <taxon>core chlorophytes</taxon>
        <taxon>Chlorodendrophyceae</taxon>
        <taxon>Chlorodendrales</taxon>
        <taxon>Chlorodendraceae</taxon>
        <taxon>Tetraselmis</taxon>
    </lineage>
</organism>
<sequence length="90" mass="10642">MGFPAHALTLANSSAKIVPKREPNTWRLGKLWTLCALPVYAKKQWVAVERQRLETELKLEREERRRERDAFHKCLKMLRQRCDIGEPREG</sequence>
<reference evidence="1" key="1">
    <citation type="submission" date="2014-05" db="EMBL/GenBank/DDBJ databases">
        <title>The transcriptome of the halophilic microalga Tetraselmis sp. GSL018 isolated from the Great Salt Lake, Utah.</title>
        <authorList>
            <person name="Jinkerson R.E."/>
            <person name="D'Adamo S."/>
            <person name="Posewitz M.C."/>
        </authorList>
    </citation>
    <scope>NUCLEOTIDE SEQUENCE</scope>
    <source>
        <strain evidence="1">GSL018</strain>
    </source>
</reference>
<dbReference type="AlphaFoldDB" id="A0A061RUS9"/>
<dbReference type="EMBL" id="GBEZ01011464">
    <property type="protein sequence ID" value="JAC74326.1"/>
    <property type="molecule type" value="Transcribed_RNA"/>
</dbReference>
<proteinExistence type="predicted"/>
<accession>A0A061RUS9</accession>
<evidence type="ECO:0000313" key="1">
    <source>
        <dbReference type="EMBL" id="JAC74326.1"/>
    </source>
</evidence>
<gene>
    <name evidence="1" type="ORF">TSPGSL018_26270</name>
</gene>
<name>A0A061RUS9_9CHLO</name>